<feature type="region of interest" description="Disordered" evidence="1">
    <location>
        <begin position="188"/>
        <end position="224"/>
    </location>
</feature>
<feature type="domain" description="EF-hand" evidence="3">
    <location>
        <begin position="4"/>
        <end position="39"/>
    </location>
</feature>
<feature type="compositionally biased region" description="Polar residues" evidence="1">
    <location>
        <begin position="188"/>
        <end position="197"/>
    </location>
</feature>
<dbReference type="Proteomes" id="UP001567538">
    <property type="component" value="Unassembled WGS sequence"/>
</dbReference>
<dbReference type="EMBL" id="JBEAFC010000014">
    <property type="protein sequence ID" value="KAL1532625.1"/>
    <property type="molecule type" value="Genomic_DNA"/>
</dbReference>
<proteinExistence type="predicted"/>
<dbReference type="InterPro" id="IPR011992">
    <property type="entry name" value="EF-hand-dom_pair"/>
</dbReference>
<evidence type="ECO:0000259" key="3">
    <source>
        <dbReference type="PROSITE" id="PS50222"/>
    </source>
</evidence>
<dbReference type="PROSITE" id="PS50222">
    <property type="entry name" value="EF_HAND_2"/>
    <property type="match status" value="1"/>
</dbReference>
<dbReference type="PANTHER" id="PTHR11216:SF137">
    <property type="entry name" value="CALCIUM-BINDING EF HAND FAMILY PROTEIN"/>
    <property type="match status" value="1"/>
</dbReference>
<dbReference type="PANTHER" id="PTHR11216">
    <property type="entry name" value="EH DOMAIN"/>
    <property type="match status" value="1"/>
</dbReference>
<reference evidence="4 5" key="1">
    <citation type="submission" date="2024-06" db="EMBL/GenBank/DDBJ databases">
        <title>A chromosome level genome sequence of Diviner's sage (Salvia divinorum).</title>
        <authorList>
            <person name="Ford S.A."/>
            <person name="Ro D.-K."/>
            <person name="Ness R.W."/>
            <person name="Phillips M.A."/>
        </authorList>
    </citation>
    <scope>NUCLEOTIDE SEQUENCE [LARGE SCALE GENOMIC DNA]</scope>
    <source>
        <strain evidence="4">SAF-2024a</strain>
        <tissue evidence="4">Leaf</tissue>
    </source>
</reference>
<protein>
    <submittedName>
        <fullName evidence="4">Epidermal growth factor receptor substrate 15-like 1</fullName>
    </submittedName>
</protein>
<name>A0ABD1FM99_SALDI</name>
<keyword evidence="5" id="KW-1185">Reference proteome</keyword>
<dbReference type="PROSITE" id="PS50031">
    <property type="entry name" value="EH"/>
    <property type="match status" value="1"/>
</dbReference>
<dbReference type="Gene3D" id="1.10.238.10">
    <property type="entry name" value="EF-hand"/>
    <property type="match status" value="1"/>
</dbReference>
<sequence length="224" mass="23795">MAGVGIEKFEEYFQKTDADCDGQINGAEAVTFLQGSNLLRQVLAQIWMHADQNCTLKLVTVRVTPQPLSQNLGFRGPAPPTSSFNQQSGTVLSTSAMNQQLRPVPSSTGMNQELGMVSAGGNQQSGTVLSTSGMNQQLRPVPSSTGMNQQLGMVPSTVGVNQQLLQGQPASPLNHQYGQVSPNTNVNPQFFPSQGSQMRPPISMPTGPASRPPQVASGLKFLEA</sequence>
<evidence type="ECO:0000259" key="2">
    <source>
        <dbReference type="PROSITE" id="PS50031"/>
    </source>
</evidence>
<gene>
    <name evidence="4" type="ORF">AAHA92_32610</name>
</gene>
<dbReference type="SUPFAM" id="SSF47473">
    <property type="entry name" value="EF-hand"/>
    <property type="match status" value="1"/>
</dbReference>
<dbReference type="InterPro" id="IPR000261">
    <property type="entry name" value="EH_dom"/>
</dbReference>
<evidence type="ECO:0000313" key="5">
    <source>
        <dbReference type="Proteomes" id="UP001567538"/>
    </source>
</evidence>
<dbReference type="AlphaFoldDB" id="A0ABD1FM99"/>
<dbReference type="Pfam" id="PF12763">
    <property type="entry name" value="EH"/>
    <property type="match status" value="1"/>
</dbReference>
<comment type="caution">
    <text evidence="4">The sequence shown here is derived from an EMBL/GenBank/DDBJ whole genome shotgun (WGS) entry which is preliminary data.</text>
</comment>
<accession>A0ABD1FM99</accession>
<organism evidence="4 5">
    <name type="scientific">Salvia divinorum</name>
    <name type="common">Maria pastora</name>
    <name type="synonym">Diviner's sage</name>
    <dbReference type="NCBI Taxonomy" id="28513"/>
    <lineage>
        <taxon>Eukaryota</taxon>
        <taxon>Viridiplantae</taxon>
        <taxon>Streptophyta</taxon>
        <taxon>Embryophyta</taxon>
        <taxon>Tracheophyta</taxon>
        <taxon>Spermatophyta</taxon>
        <taxon>Magnoliopsida</taxon>
        <taxon>eudicotyledons</taxon>
        <taxon>Gunneridae</taxon>
        <taxon>Pentapetalae</taxon>
        <taxon>asterids</taxon>
        <taxon>lamiids</taxon>
        <taxon>Lamiales</taxon>
        <taxon>Lamiaceae</taxon>
        <taxon>Nepetoideae</taxon>
        <taxon>Mentheae</taxon>
        <taxon>Salviinae</taxon>
        <taxon>Salvia</taxon>
        <taxon>Salvia subgen. Calosphace</taxon>
    </lineage>
</organism>
<evidence type="ECO:0000256" key="1">
    <source>
        <dbReference type="SAM" id="MobiDB-lite"/>
    </source>
</evidence>
<evidence type="ECO:0000313" key="4">
    <source>
        <dbReference type="EMBL" id="KAL1532625.1"/>
    </source>
</evidence>
<dbReference type="InterPro" id="IPR002048">
    <property type="entry name" value="EF_hand_dom"/>
</dbReference>
<feature type="domain" description="EH" evidence="2">
    <location>
        <begin position="5"/>
        <end position="47"/>
    </location>
</feature>